<feature type="region of interest" description="Disordered" evidence="1">
    <location>
        <begin position="959"/>
        <end position="1094"/>
    </location>
</feature>
<dbReference type="EMBL" id="LJSK01000081">
    <property type="protein sequence ID" value="KPI87585.1"/>
    <property type="molecule type" value="Genomic_DNA"/>
</dbReference>
<proteinExistence type="predicted"/>
<protein>
    <submittedName>
        <fullName evidence="2">Uncharacterized protein</fullName>
    </submittedName>
</protein>
<feature type="compositionally biased region" description="Basic residues" evidence="1">
    <location>
        <begin position="88"/>
        <end position="99"/>
    </location>
</feature>
<keyword evidence="3" id="KW-1185">Reference proteome</keyword>
<name>A0A0N1I7Y4_LEPSE</name>
<gene>
    <name evidence="2" type="ORF">ABL78_3336</name>
</gene>
<feature type="region of interest" description="Disordered" evidence="1">
    <location>
        <begin position="407"/>
        <end position="447"/>
    </location>
</feature>
<evidence type="ECO:0000313" key="3">
    <source>
        <dbReference type="Proteomes" id="UP000038009"/>
    </source>
</evidence>
<dbReference type="OrthoDB" id="248820at2759"/>
<reference evidence="2 3" key="1">
    <citation type="journal article" date="2015" name="PLoS Pathog.">
        <title>Leptomonas seymouri: Adaptations to the Dixenous Life Cycle Analyzed by Genome Sequencing, Transcriptome Profiling and Co-infection with Leishmania donovani.</title>
        <authorList>
            <person name="Kraeva N."/>
            <person name="Butenko A."/>
            <person name="Hlavacova J."/>
            <person name="Kostygov A."/>
            <person name="Myskova J."/>
            <person name="Grybchuk D."/>
            <person name="Lestinova T."/>
            <person name="Votypka J."/>
            <person name="Volf P."/>
            <person name="Opperdoes F."/>
            <person name="Flegontov P."/>
            <person name="Lukes J."/>
            <person name="Yurchenko V."/>
        </authorList>
    </citation>
    <scope>NUCLEOTIDE SEQUENCE [LARGE SCALE GENOMIC DNA]</scope>
    <source>
        <strain evidence="2 3">ATCC 30220</strain>
    </source>
</reference>
<dbReference type="Proteomes" id="UP000038009">
    <property type="component" value="Unassembled WGS sequence"/>
</dbReference>
<organism evidence="2 3">
    <name type="scientific">Leptomonas seymouri</name>
    <dbReference type="NCBI Taxonomy" id="5684"/>
    <lineage>
        <taxon>Eukaryota</taxon>
        <taxon>Discoba</taxon>
        <taxon>Euglenozoa</taxon>
        <taxon>Kinetoplastea</taxon>
        <taxon>Metakinetoplastina</taxon>
        <taxon>Trypanosomatida</taxon>
        <taxon>Trypanosomatidae</taxon>
        <taxon>Leishmaniinae</taxon>
        <taxon>Leptomonas</taxon>
    </lineage>
</organism>
<feature type="compositionally biased region" description="Polar residues" evidence="1">
    <location>
        <begin position="72"/>
        <end position="83"/>
    </location>
</feature>
<feature type="compositionally biased region" description="Acidic residues" evidence="1">
    <location>
        <begin position="1039"/>
        <end position="1094"/>
    </location>
</feature>
<dbReference type="OMA" id="PMVHPVW"/>
<feature type="region of interest" description="Disordered" evidence="1">
    <location>
        <begin position="1"/>
        <end position="137"/>
    </location>
</feature>
<feature type="compositionally biased region" description="Acidic residues" evidence="1">
    <location>
        <begin position="424"/>
        <end position="442"/>
    </location>
</feature>
<dbReference type="VEuPathDB" id="TriTrypDB:Lsey_0081_0130"/>
<sequence length="1575" mass="176617">MPLPHAAKRGGSSGPPGRGPSRGRTHHRSSSSSSSGPSSHRPSSSRGRGRGGSVGGRGGRGHDRRPHDRATPSFNSSSANPRKSGTLRLKKEKTKFHQSKFREQRSKQQGQQKDGVRGAPRHFSAGGGPSRAPSSHRTTEVDIHLAAKVAADLRESITLFKTRRANHEVFDKDLNERFFKFVPPQLIHQHMPDAVASFRSYLSKFEKGAPTMVSAFVSWYEWASFEASKGKSFAKPQSKAESNADPGKEDEEVAETKDGDKDAGEDERADGKAKKVSQTRQVMSQTLREREHMRALLHMCLRHNAEKRKQGQHAFLNHLNAKLNEEDVDTRSLERLRGTAHHSVIYALSRLLLGMVTDEFSMLCLHCHALYLVLSKTNITPAVVLELMDEEFVLSARMKAVKLRLEARSHRSSSNNKGGREDGADAEDDEDDDIGIDPDDINDPTKGERNQRLIATVFALGAVVAANKPLKPAEAAQLTTCLSFAYVEQKVTRVLSANVLFEVLAGHKDLYQKDEPLQWMTFAFFHYPKMEYYRPEAIQLLLRLMGTDPRPPAGSLPSTVEHYLTLDPLSPSTMEQISNALFRKEQVTAYHPMVHPVWEDIFQLVVHRCAMGESMKEHLSTILHNMIVPYRRGSADVPRRALFQNLVAKLGQIAVQSDDAEQRMEMLKLASTHVGYGKRTAAKPTTMQELKQMPISGIHHKVDDLLRQYAMINDRDPAAVTNRTWVLRELRNCLYVPVREGVEHAYVDAAVMKLLEFGFYPPHTSRDSLSQNRCIYLFADVFSFTFTASLARPKSSVSATAVISAYLKAEEKSKTRYTTAVQHGAFRKARNRVVEALEAAAEERSVLFYERNDMEIFLTLLFLLLSVDDPTNSDAMLMAKSVIPDIAHFYTAGTVETLDLFLDALMAILMRLSAPLHVMPLMSCVRRIATGFVLKFAKFIRTRSSLDILLAPLRDAYHTDSREQARQRKAKQAAGAEGQSSSDDDEGDDDAAAGEGEELDEEGEAATGSGNEEEGDENNSVGEASGDEAMKDSSTSSDAETESDDSSDVDTVTDEEEDGTAAAEADEATDADSADDEEGGEEHDDEDAFEEEEAPTQQYIEALKGMVGSMDLEHMYPTDTANQEKADVVRAIRLVTRVGLALRSPIVVHIYQVLLAVARENVKTADDVVFVSAISSMEMLLMTRNRYFGSFVAATDLFQLLGDIQSYLRKLSRVLVNKDSAMSKAAAAARRRLSTLKAVALRTLHFVAMLAYKNHASEEVRITLSEYYKSVFCDRGWDTKKMLPSLKKDLYHYRQGFAWVLLPAVFEKCEEVVPLEGPQRVRVFTACCTFVESMLSRLSGLPADLKRSASAAIRQFIQSFTMTQVFAMKHTLPYNYLHAVKMVLQYNSRVQLDTDWVASAVVAPAVDDDDLLLSAASIRLLSTLERMLGLTPRARETKAPSPVKVLYQQFAKQGAKEKSDFYRRAKRVRSRILKALLAHRNDDPTDVERATKRRRKEELKIEDRLQRQVLRSARTKALTKEEREEKRKHIMMAKQERIAKNRERKRRLHEARLRSFEKWRESKLMAAAQLDNDDE</sequence>
<feature type="region of interest" description="Disordered" evidence="1">
    <location>
        <begin position="231"/>
        <end position="282"/>
    </location>
</feature>
<evidence type="ECO:0000313" key="2">
    <source>
        <dbReference type="EMBL" id="KPI87585.1"/>
    </source>
</evidence>
<feature type="compositionally biased region" description="Acidic residues" evidence="1">
    <location>
        <begin position="982"/>
        <end position="1004"/>
    </location>
</feature>
<evidence type="ECO:0000256" key="1">
    <source>
        <dbReference type="SAM" id="MobiDB-lite"/>
    </source>
</evidence>
<feature type="compositionally biased region" description="Low complexity" evidence="1">
    <location>
        <begin position="30"/>
        <end position="46"/>
    </location>
</feature>
<comment type="caution">
    <text evidence="2">The sequence shown here is derived from an EMBL/GenBank/DDBJ whole genome shotgun (WGS) entry which is preliminary data.</text>
</comment>
<accession>A0A0N1I7Y4</accession>